<dbReference type="Pfam" id="PF21211">
    <property type="entry name" value="FkbH_N"/>
    <property type="match status" value="1"/>
</dbReference>
<dbReference type="InterPro" id="IPR049369">
    <property type="entry name" value="BF1531-like_N"/>
</dbReference>
<accession>A0A073J162</accession>
<evidence type="ECO:0000259" key="2">
    <source>
        <dbReference type="Pfam" id="PF21211"/>
    </source>
</evidence>
<feature type="domain" description="BF1531-like N-terminal" evidence="2">
    <location>
        <begin position="74"/>
        <end position="266"/>
    </location>
</feature>
<proteinExistence type="predicted"/>
<organism evidence="3 4">
    <name type="scientific">Pseudosulfitobacter pseudonitzschiae</name>
    <dbReference type="NCBI Taxonomy" id="1402135"/>
    <lineage>
        <taxon>Bacteria</taxon>
        <taxon>Pseudomonadati</taxon>
        <taxon>Pseudomonadota</taxon>
        <taxon>Alphaproteobacteria</taxon>
        <taxon>Rhodobacterales</taxon>
        <taxon>Roseobacteraceae</taxon>
        <taxon>Pseudosulfitobacter</taxon>
    </lineage>
</organism>
<dbReference type="RefSeq" id="WP_051694392.1">
    <property type="nucleotide sequence ID" value="NZ_CP054599.1"/>
</dbReference>
<dbReference type="GO" id="GO:0016788">
    <property type="term" value="F:hydrolase activity, acting on ester bonds"/>
    <property type="evidence" value="ECO:0007669"/>
    <property type="project" value="UniProtKB-ARBA"/>
</dbReference>
<dbReference type="InterPro" id="IPR016181">
    <property type="entry name" value="Acyl_CoA_acyltransferase"/>
</dbReference>
<dbReference type="Gene3D" id="3.40.50.1110">
    <property type="entry name" value="SGNH hydrolase"/>
    <property type="match status" value="1"/>
</dbReference>
<reference evidence="3 4" key="1">
    <citation type="submission" date="2014-01" db="EMBL/GenBank/DDBJ databases">
        <title>Sulfitobacter sp. H3 (MCCC 1A00686) Genome Sequencing.</title>
        <authorList>
            <person name="Lai Q."/>
            <person name="Hong Z."/>
        </authorList>
    </citation>
    <scope>NUCLEOTIDE SEQUENCE [LARGE SCALE GENOMIC DNA]</scope>
    <source>
        <strain evidence="3 4">H3</strain>
    </source>
</reference>
<dbReference type="AlphaFoldDB" id="A0A073J162"/>
<dbReference type="Proteomes" id="UP000027746">
    <property type="component" value="Unassembled WGS sequence"/>
</dbReference>
<keyword evidence="4" id="KW-1185">Reference proteome</keyword>
<evidence type="ECO:0000256" key="1">
    <source>
        <dbReference type="SAM" id="MobiDB-lite"/>
    </source>
</evidence>
<feature type="compositionally biased region" description="Basic and acidic residues" evidence="1">
    <location>
        <begin position="635"/>
        <end position="646"/>
    </location>
</feature>
<evidence type="ECO:0000313" key="3">
    <source>
        <dbReference type="EMBL" id="KEJ95555.1"/>
    </source>
</evidence>
<dbReference type="Gene3D" id="3.40.50.1000">
    <property type="entry name" value="HAD superfamily/HAD-like"/>
    <property type="match status" value="1"/>
</dbReference>
<feature type="region of interest" description="Disordered" evidence="1">
    <location>
        <begin position="633"/>
        <end position="658"/>
    </location>
</feature>
<dbReference type="InterPro" id="IPR023214">
    <property type="entry name" value="HAD_sf"/>
</dbReference>
<sequence length="658" mass="71679">MSTSLYLDLEWLPKTPAEISSRFKALRAQGAQSGAELRHLAGFGLTELQLTRLASALDKAIEAGTDLSPLAPLKVAVVSNTTTEFLNPVVAATGLRHGFALSVVPVPFGQVMQELLDPASSVYDANPDVILLALDHRGWPLTAAHGDAKEAEAALTGSLAQLDTIIASVEQNSRAVLMVQTVVRPADTDFGSLDLAVPGTWRRQVGAFNQALADRLAGTPHLLLDVAGIAETIGLANWHDPGMWHLARVSCANRVLPLYADHIGRVLAAWKGKARRCLILDLDNTVWSGVIGDDGLDGIRLAEGDAVGEAHRDVQDRALQLRARGVVLAVSSKNDDTVARAAFRDHPDMLLREDHIAVFQANWRDKATNITAISDEISLGLDAMAFLDDNPAERGLVRDALPTVAVPELPDDPALYVRTLIASGVFEATTFSDEDRRRADDYQSNAKRVALQASVTNIDDYLRSLDMVFTMRRFDATGRARIAQLISKSNQFNLTTRRYSEADITRMEADPTIFGMQVRLKDRFADNGMISVVICRSVGAEWDIDTWLMSCRVLGRGVERAVLQVLKDVAGRAGIKAITASYIPTARNQMVATHYEGLGFEQSDTLPDGTTRWRIAVADIPEQLVHGEVTVEVETPGRRQSEQEDRSDSDEVSVSSVI</sequence>
<dbReference type="EMBL" id="JAMD01000006">
    <property type="protein sequence ID" value="KEJ95555.1"/>
    <property type="molecule type" value="Genomic_DNA"/>
</dbReference>
<dbReference type="OrthoDB" id="323926at2"/>
<evidence type="ECO:0000313" key="4">
    <source>
        <dbReference type="Proteomes" id="UP000027746"/>
    </source>
</evidence>
<protein>
    <recommendedName>
        <fullName evidence="2">BF1531-like N-terminal domain-containing protein</fullName>
    </recommendedName>
</protein>
<dbReference type="InterPro" id="IPR010033">
    <property type="entry name" value="HAD_SF_ppase_IIIC"/>
</dbReference>
<gene>
    <name evidence="3" type="ORF">SUH3_21460</name>
</gene>
<comment type="caution">
    <text evidence="3">The sequence shown here is derived from an EMBL/GenBank/DDBJ whole genome shotgun (WGS) entry which is preliminary data.</text>
</comment>
<name>A0A073J162_9RHOB</name>
<dbReference type="NCBIfam" id="TIGR01681">
    <property type="entry name" value="HAD-SF-IIIC"/>
    <property type="match status" value="1"/>
</dbReference>
<dbReference type="InterPro" id="IPR036514">
    <property type="entry name" value="SGNH_hydro_sf"/>
</dbReference>
<dbReference type="SUPFAM" id="SSF55729">
    <property type="entry name" value="Acyl-CoA N-acyltransferases (Nat)"/>
    <property type="match status" value="1"/>
</dbReference>
<dbReference type="NCBIfam" id="TIGR01686">
    <property type="entry name" value="FkbH"/>
    <property type="match status" value="1"/>
</dbReference>
<dbReference type="GeneID" id="68871513"/>
<dbReference type="InterPro" id="IPR010037">
    <property type="entry name" value="FkbH_domain"/>
</dbReference>